<dbReference type="AlphaFoldDB" id="A0A410WSX6"/>
<reference evidence="1 4" key="2">
    <citation type="submission" date="2022-05" db="EMBL/GenBank/DDBJ databases">
        <title>Genome Sequencing of Bee-Associated Microbes.</title>
        <authorList>
            <person name="Dunlap C."/>
        </authorList>
    </citation>
    <scope>NUCLEOTIDE SEQUENCE [LARGE SCALE GENOMIC DNA]</scope>
    <source>
        <strain evidence="1 4">NRRL B-23120</strain>
    </source>
</reference>
<dbReference type="Proteomes" id="UP001527202">
    <property type="component" value="Unassembled WGS sequence"/>
</dbReference>
<organism evidence="2 3">
    <name type="scientific">Paenibacillus chitinolyticus</name>
    <dbReference type="NCBI Taxonomy" id="79263"/>
    <lineage>
        <taxon>Bacteria</taxon>
        <taxon>Bacillati</taxon>
        <taxon>Bacillota</taxon>
        <taxon>Bacilli</taxon>
        <taxon>Bacillales</taxon>
        <taxon>Paenibacillaceae</taxon>
        <taxon>Paenibacillus</taxon>
    </lineage>
</organism>
<proteinExistence type="predicted"/>
<evidence type="ECO:0000313" key="3">
    <source>
        <dbReference type="Proteomes" id="UP000288943"/>
    </source>
</evidence>
<dbReference type="OrthoDB" id="2629191at2"/>
<name>A0A410WSX6_9BACL</name>
<dbReference type="EMBL" id="JAMDMJ010000008">
    <property type="protein sequence ID" value="MCY9595683.1"/>
    <property type="molecule type" value="Genomic_DNA"/>
</dbReference>
<dbReference type="RefSeq" id="WP_042229387.1">
    <property type="nucleotide sequence ID" value="NZ_CP026520.1"/>
</dbReference>
<dbReference type="KEGG" id="pchi:PC41400_07095"/>
<gene>
    <name evidence="1" type="ORF">M5X16_07855</name>
    <name evidence="2" type="ORF">PC41400_07095</name>
</gene>
<accession>A0A410WSX6</accession>
<keyword evidence="4" id="KW-1185">Reference proteome</keyword>
<dbReference type="Proteomes" id="UP000288943">
    <property type="component" value="Chromosome"/>
</dbReference>
<evidence type="ECO:0000313" key="4">
    <source>
        <dbReference type="Proteomes" id="UP001527202"/>
    </source>
</evidence>
<dbReference type="EMBL" id="CP026520">
    <property type="protein sequence ID" value="QAV17440.1"/>
    <property type="molecule type" value="Genomic_DNA"/>
</dbReference>
<sequence>MEANVLIIEKLENGELKTIDERNWNATMLAMMEHANFLYVGGKEYEMIEGRLDVENQKLEVLVLPINKQASE</sequence>
<evidence type="ECO:0000313" key="1">
    <source>
        <dbReference type="EMBL" id="MCY9595683.1"/>
    </source>
</evidence>
<dbReference type="GeneID" id="95374584"/>
<protein>
    <submittedName>
        <fullName evidence="2">Uncharacterized protein</fullName>
    </submittedName>
</protein>
<evidence type="ECO:0000313" key="2">
    <source>
        <dbReference type="EMBL" id="QAV17440.1"/>
    </source>
</evidence>
<reference evidence="2 3" key="1">
    <citation type="submission" date="2018-01" db="EMBL/GenBank/DDBJ databases">
        <title>The whole genome sequencing and assembly of Paenibacillus chitinolyticus KCCM 41400 strain.</title>
        <authorList>
            <person name="Kim J.-Y."/>
            <person name="Park M.-K."/>
            <person name="Lee Y.-J."/>
            <person name="Yi H."/>
            <person name="Bahn Y.-S."/>
            <person name="Kim J.F."/>
            <person name="Lee D.-W."/>
        </authorList>
    </citation>
    <scope>NUCLEOTIDE SEQUENCE [LARGE SCALE GENOMIC DNA]</scope>
    <source>
        <strain evidence="2 3">KCCM 41400</strain>
    </source>
</reference>